<dbReference type="InterPro" id="IPR036443">
    <property type="entry name" value="Znf_RanBP2_sf"/>
</dbReference>
<evidence type="ECO:0000256" key="8">
    <source>
        <dbReference type="ARBA" id="ARBA00022833"/>
    </source>
</evidence>
<dbReference type="InterPro" id="IPR014001">
    <property type="entry name" value="Helicase_ATP-bd"/>
</dbReference>
<dbReference type="GO" id="GO:0003743">
    <property type="term" value="F:translation initiation factor activity"/>
    <property type="evidence" value="ECO:0007669"/>
    <property type="project" value="UniProtKB-KW"/>
</dbReference>
<keyword evidence="8" id="KW-0862">Zinc</keyword>
<feature type="region of interest" description="Disordered" evidence="18">
    <location>
        <begin position="678"/>
        <end position="708"/>
    </location>
</feature>
<feature type="compositionally biased region" description="Low complexity" evidence="18">
    <location>
        <begin position="881"/>
        <end position="896"/>
    </location>
</feature>
<evidence type="ECO:0000313" key="23">
    <source>
        <dbReference type="EMBL" id="KAG2188342.1"/>
    </source>
</evidence>
<dbReference type="EMBL" id="JAEPRA010000002">
    <property type="protein sequence ID" value="KAG2188342.1"/>
    <property type="molecule type" value="Genomic_DNA"/>
</dbReference>
<dbReference type="Gene3D" id="4.10.1060.10">
    <property type="entry name" value="Zinc finger, RanBP2-type"/>
    <property type="match status" value="2"/>
</dbReference>
<feature type="compositionally biased region" description="Polar residues" evidence="18">
    <location>
        <begin position="799"/>
        <end position="825"/>
    </location>
</feature>
<keyword evidence="5 16" id="KW-0863">Zinc-finger</keyword>
<dbReference type="InterPro" id="IPR044763">
    <property type="entry name" value="Ded1/Dbp1_DEADc"/>
</dbReference>
<feature type="compositionally biased region" description="Polar residues" evidence="18">
    <location>
        <begin position="1"/>
        <end position="28"/>
    </location>
</feature>
<feature type="compositionally biased region" description="Polar residues" evidence="18">
    <location>
        <begin position="779"/>
        <end position="790"/>
    </location>
</feature>
<dbReference type="SUPFAM" id="SSF90209">
    <property type="entry name" value="Ran binding protein zinc finger-like"/>
    <property type="match status" value="2"/>
</dbReference>
<dbReference type="FunFam" id="3.40.50.300:FF:000397">
    <property type="entry name" value="Probable ATP-dependent RNA helicase DDX4"/>
    <property type="match status" value="1"/>
</dbReference>
<dbReference type="FunFam" id="3.40.50.300:FF:000008">
    <property type="entry name" value="ATP-dependent RNA helicase RhlB"/>
    <property type="match status" value="1"/>
</dbReference>
<feature type="region of interest" description="Disordered" evidence="18">
    <location>
        <begin position="1"/>
        <end position="84"/>
    </location>
</feature>
<dbReference type="PROSITE" id="PS51194">
    <property type="entry name" value="HELICASE_CTER"/>
    <property type="match status" value="1"/>
</dbReference>
<dbReference type="PROSITE" id="PS01358">
    <property type="entry name" value="ZF_RANBP2_1"/>
    <property type="match status" value="2"/>
</dbReference>
<accession>A0A8H7Q984</accession>
<name>A0A8H7Q984_9FUNG</name>
<feature type="domain" description="RanBP2-type" evidence="19">
    <location>
        <begin position="700"/>
        <end position="729"/>
    </location>
</feature>
<reference evidence="23" key="1">
    <citation type="submission" date="2020-12" db="EMBL/GenBank/DDBJ databases">
        <title>Metabolic potential, ecology and presence of endohyphal bacteria is reflected in genomic diversity of Mucoromycotina.</title>
        <authorList>
            <person name="Muszewska A."/>
            <person name="Okrasinska A."/>
            <person name="Steczkiewicz K."/>
            <person name="Drgas O."/>
            <person name="Orlowska M."/>
            <person name="Perlinska-Lenart U."/>
            <person name="Aleksandrzak-Piekarczyk T."/>
            <person name="Szatraj K."/>
            <person name="Zielenkiewicz U."/>
            <person name="Pilsyk S."/>
            <person name="Malc E."/>
            <person name="Mieczkowski P."/>
            <person name="Kruszewska J.S."/>
            <person name="Biernat P."/>
            <person name="Pawlowska J."/>
        </authorList>
    </citation>
    <scope>NUCLEOTIDE SEQUENCE</scope>
    <source>
        <strain evidence="23">WA0000051536</strain>
    </source>
</reference>
<dbReference type="SUPFAM" id="SSF52540">
    <property type="entry name" value="P-loop containing nucleoside triphosphate hydrolases"/>
    <property type="match status" value="1"/>
</dbReference>
<evidence type="ECO:0000256" key="12">
    <source>
        <dbReference type="ARBA" id="ARBA00024397"/>
    </source>
</evidence>
<dbReference type="SMART" id="SM00547">
    <property type="entry name" value="ZnF_RBZ"/>
    <property type="match status" value="2"/>
</dbReference>
<evidence type="ECO:0000256" key="9">
    <source>
        <dbReference type="ARBA" id="ARBA00022840"/>
    </source>
</evidence>
<dbReference type="PANTHER" id="PTHR47958">
    <property type="entry name" value="ATP-DEPENDENT RNA HELICASE DBP3"/>
    <property type="match status" value="1"/>
</dbReference>
<evidence type="ECO:0000256" key="14">
    <source>
        <dbReference type="ARBA" id="ARBA00025161"/>
    </source>
</evidence>
<dbReference type="SMART" id="SM00487">
    <property type="entry name" value="DEXDc"/>
    <property type="match status" value="1"/>
</dbReference>
<gene>
    <name evidence="23" type="ORF">INT44_001095</name>
</gene>
<evidence type="ECO:0000256" key="6">
    <source>
        <dbReference type="ARBA" id="ARBA00022801"/>
    </source>
</evidence>
<evidence type="ECO:0000259" key="20">
    <source>
        <dbReference type="PROSITE" id="PS51192"/>
    </source>
</evidence>
<feature type="domain" description="Helicase C-terminal" evidence="21">
    <location>
        <begin position="380"/>
        <end position="540"/>
    </location>
</feature>
<evidence type="ECO:0000256" key="11">
    <source>
        <dbReference type="ARBA" id="ARBA00024358"/>
    </source>
</evidence>
<comment type="caution">
    <text evidence="23">The sequence shown here is derived from an EMBL/GenBank/DDBJ whole genome shotgun (WGS) entry which is preliminary data.</text>
</comment>
<evidence type="ECO:0000313" key="24">
    <source>
        <dbReference type="Proteomes" id="UP000612746"/>
    </source>
</evidence>
<evidence type="ECO:0000256" key="4">
    <source>
        <dbReference type="ARBA" id="ARBA00022741"/>
    </source>
</evidence>
<evidence type="ECO:0000256" key="16">
    <source>
        <dbReference type="PROSITE-ProRule" id="PRU00322"/>
    </source>
</evidence>
<dbReference type="GO" id="GO:0016787">
    <property type="term" value="F:hydrolase activity"/>
    <property type="evidence" value="ECO:0007669"/>
    <property type="project" value="UniProtKB-KW"/>
</dbReference>
<evidence type="ECO:0000259" key="19">
    <source>
        <dbReference type="PROSITE" id="PS50199"/>
    </source>
</evidence>
<evidence type="ECO:0000259" key="21">
    <source>
        <dbReference type="PROSITE" id="PS51194"/>
    </source>
</evidence>
<keyword evidence="7" id="KW-0347">Helicase</keyword>
<feature type="compositionally biased region" description="Polar residues" evidence="18">
    <location>
        <begin position="907"/>
        <end position="916"/>
    </location>
</feature>
<keyword evidence="6" id="KW-0378">Hydrolase</keyword>
<dbReference type="InterPro" id="IPR011545">
    <property type="entry name" value="DEAD/DEAH_box_helicase_dom"/>
</dbReference>
<evidence type="ECO:0000256" key="10">
    <source>
        <dbReference type="ARBA" id="ARBA00022884"/>
    </source>
</evidence>
<feature type="compositionally biased region" description="Basic and acidic residues" evidence="18">
    <location>
        <begin position="29"/>
        <end position="50"/>
    </location>
</feature>
<dbReference type="PROSITE" id="PS51195">
    <property type="entry name" value="Q_MOTIF"/>
    <property type="match status" value="1"/>
</dbReference>
<feature type="region of interest" description="Disordered" evidence="18">
    <location>
        <begin position="724"/>
        <end position="956"/>
    </location>
</feature>
<dbReference type="Gene3D" id="3.40.50.300">
    <property type="entry name" value="P-loop containing nucleotide triphosphate hydrolases"/>
    <property type="match status" value="2"/>
</dbReference>
<dbReference type="InterPro" id="IPR001876">
    <property type="entry name" value="Znf_RanBP2"/>
</dbReference>
<dbReference type="GO" id="GO:0005524">
    <property type="term" value="F:ATP binding"/>
    <property type="evidence" value="ECO:0007669"/>
    <property type="project" value="UniProtKB-KW"/>
</dbReference>
<comment type="catalytic activity">
    <reaction evidence="15">
        <text>ATP + H2O = ADP + phosphate + H(+)</text>
        <dbReference type="Rhea" id="RHEA:13065"/>
        <dbReference type="ChEBI" id="CHEBI:15377"/>
        <dbReference type="ChEBI" id="CHEBI:15378"/>
        <dbReference type="ChEBI" id="CHEBI:30616"/>
        <dbReference type="ChEBI" id="CHEBI:43474"/>
        <dbReference type="ChEBI" id="CHEBI:456216"/>
        <dbReference type="EC" id="3.6.4.13"/>
    </reaction>
</comment>
<feature type="domain" description="Helicase ATP-binding" evidence="20">
    <location>
        <begin position="178"/>
        <end position="368"/>
    </location>
</feature>
<organism evidence="23 24">
    <name type="scientific">Umbelopsis vinacea</name>
    <dbReference type="NCBI Taxonomy" id="44442"/>
    <lineage>
        <taxon>Eukaryota</taxon>
        <taxon>Fungi</taxon>
        <taxon>Fungi incertae sedis</taxon>
        <taxon>Mucoromycota</taxon>
        <taxon>Mucoromycotina</taxon>
        <taxon>Umbelopsidomycetes</taxon>
        <taxon>Umbelopsidales</taxon>
        <taxon>Umbelopsidaceae</taxon>
        <taxon>Umbelopsis</taxon>
    </lineage>
</organism>
<dbReference type="GO" id="GO:0003723">
    <property type="term" value="F:RNA binding"/>
    <property type="evidence" value="ECO:0007669"/>
    <property type="project" value="UniProtKB-KW"/>
</dbReference>
<feature type="compositionally biased region" description="Polar residues" evidence="18">
    <location>
        <begin position="754"/>
        <end position="766"/>
    </location>
</feature>
<dbReference type="PROSITE" id="PS00039">
    <property type="entry name" value="DEAD_ATP_HELICASE"/>
    <property type="match status" value="1"/>
</dbReference>
<feature type="domain" description="DEAD-box RNA helicase Q" evidence="22">
    <location>
        <begin position="147"/>
        <end position="175"/>
    </location>
</feature>
<feature type="domain" description="RanBP2-type" evidence="19">
    <location>
        <begin position="647"/>
        <end position="676"/>
    </location>
</feature>
<dbReference type="PROSITE" id="PS51192">
    <property type="entry name" value="HELICASE_ATP_BIND_1"/>
    <property type="match status" value="1"/>
</dbReference>
<dbReference type="Pfam" id="PF00270">
    <property type="entry name" value="DEAD"/>
    <property type="match status" value="1"/>
</dbReference>
<feature type="compositionally biased region" description="Gly residues" evidence="18">
    <location>
        <begin position="59"/>
        <end position="68"/>
    </location>
</feature>
<evidence type="ECO:0000259" key="22">
    <source>
        <dbReference type="PROSITE" id="PS51195"/>
    </source>
</evidence>
<feature type="compositionally biased region" description="Gly residues" evidence="18">
    <location>
        <begin position="678"/>
        <end position="690"/>
    </location>
</feature>
<keyword evidence="10" id="KW-0694">RNA-binding</keyword>
<dbReference type="GO" id="GO:0008270">
    <property type="term" value="F:zinc ion binding"/>
    <property type="evidence" value="ECO:0007669"/>
    <property type="project" value="UniProtKB-KW"/>
</dbReference>
<evidence type="ECO:0000256" key="17">
    <source>
        <dbReference type="PROSITE-ProRule" id="PRU00552"/>
    </source>
</evidence>
<evidence type="ECO:0000256" key="5">
    <source>
        <dbReference type="ARBA" id="ARBA00022771"/>
    </source>
</evidence>
<feature type="short sequence motif" description="Q motif" evidence="17">
    <location>
        <begin position="147"/>
        <end position="175"/>
    </location>
</feature>
<comment type="similarity">
    <text evidence="11">Belongs to the DEAD box helicase family. DDX3/DED1 subfamily.</text>
</comment>
<sequence>MSGWDNSDSAPQSNVDWSEGNVSNNSYSNDRKSEPNRRMDHGPPRMDRGPPRGPPRYNGGSGGGGYGGNDYESGGRPPPSNYKWASSKKRYEWKPSSDDVNAIAPRDEELEKELFGEDSHVHTGLNFDKYDSIPSSVRGDNPPSPVDKFEQCDLHPAMKENIRLARYTTPTPVQRHSISIVTAGRDLMACAQTGSGKTAAFLVPSLSALFGKAHELSHPRPMNSFAARQYRAEPLVLILAPTRELCTQIFDECRRFCYRSQLRPCAIYGGAESFPQKLELEKGCDILAATPGRLQDFIQRGKVGLKRIKYLVLDEADRMLDMGFESSIRDIVEQSGMNPDRQTLMYSATFPRTIRKLARDFLKPDYLFLKVGRVGGTTTNITQKVHWVEEEEKRERIKKLLLSQPPSRTLIFVETKRGADSLDQYLYDQSFPTTSIHGDRTQMEREDALIAFKNGKCPILVATAVAARGLDVRNVMHVVNYDMTNDLDEYIHRIGRTARVGNSGLATTFFNDRNLPIATELTKVLQENKQEIPDFLKDYMASDLTFAEDMDEDNVELPSYAKHGLRRGGGFGGPANNDGPNWFDNNNDNSQGYNNNRNQGYDRNNNSQGGGGGGGYNDGGYDSRPSYGGGADSGYGTPRQGPPGGGRDGDWTCPTCNGNNFSRRTECFKCNASRPEGGGGGYGGDSGKTYGGERRRPGPTPGDWECPSCGVSNFARRSECFKCNAPKEGQSGNNGSGGYNNQPAGDGSWGGDNSAPSWDTSANNAPVDQGNGWGAPKTEPSNGNWDSSTVGEWGASPTPAGNGSWGATPSNNADTKPAQQDSWGASSPAAESKPAQQESWGAPAESKPAQQESWGASVESKPTQKESWGAPAESKPAQQESWGASNTNAAGNASPSIPNGTDKKPAQQESRGSNDVQEVAKGVQNMKVQSPSGNDGWGDTANTSGSAGWDPNHTPW</sequence>
<feature type="compositionally biased region" description="Gly residues" evidence="18">
    <location>
        <begin position="608"/>
        <end position="618"/>
    </location>
</feature>
<evidence type="ECO:0000256" key="7">
    <source>
        <dbReference type="ARBA" id="ARBA00022806"/>
    </source>
</evidence>
<protein>
    <recommendedName>
        <fullName evidence="12">ATP-dependent RNA helicase DED1</fullName>
        <ecNumber evidence="1">3.6.4.13</ecNumber>
    </recommendedName>
    <alternativeName>
        <fullName evidence="13">ATP-dependent RNA helicase ded1</fullName>
    </alternativeName>
</protein>
<dbReference type="InterPro" id="IPR014014">
    <property type="entry name" value="RNA_helicase_DEAD_Q_motif"/>
</dbReference>
<evidence type="ECO:0000256" key="2">
    <source>
        <dbReference type="ARBA" id="ARBA00022540"/>
    </source>
</evidence>
<evidence type="ECO:0000256" key="1">
    <source>
        <dbReference type="ARBA" id="ARBA00012552"/>
    </source>
</evidence>
<dbReference type="CDD" id="cd18787">
    <property type="entry name" value="SF2_C_DEAD"/>
    <property type="match status" value="1"/>
</dbReference>
<feature type="compositionally biased region" description="Low complexity" evidence="18">
    <location>
        <begin position="576"/>
        <end position="607"/>
    </location>
</feature>
<dbReference type="OrthoDB" id="196131at2759"/>
<dbReference type="EC" id="3.6.4.13" evidence="1"/>
<feature type="region of interest" description="Disordered" evidence="18">
    <location>
        <begin position="571"/>
        <end position="650"/>
    </location>
</feature>
<dbReference type="AlphaFoldDB" id="A0A8H7Q984"/>
<dbReference type="Pfam" id="PF00641">
    <property type="entry name" value="Zn_ribbon_RanBP"/>
    <property type="match status" value="2"/>
</dbReference>
<keyword evidence="24" id="KW-1185">Reference proteome</keyword>
<dbReference type="InterPro" id="IPR027417">
    <property type="entry name" value="P-loop_NTPase"/>
</dbReference>
<dbReference type="CDD" id="cd17967">
    <property type="entry name" value="DEADc_DDX3_DDX4"/>
    <property type="match status" value="1"/>
</dbReference>
<keyword evidence="3" id="KW-0479">Metal-binding</keyword>
<keyword evidence="2" id="KW-0648">Protein biosynthesis</keyword>
<dbReference type="GO" id="GO:0003724">
    <property type="term" value="F:RNA helicase activity"/>
    <property type="evidence" value="ECO:0007669"/>
    <property type="project" value="UniProtKB-EC"/>
</dbReference>
<dbReference type="InterPro" id="IPR000629">
    <property type="entry name" value="RNA-helicase_DEAD-box_CS"/>
</dbReference>
<dbReference type="SMART" id="SM00490">
    <property type="entry name" value="HELICc"/>
    <property type="match status" value="1"/>
</dbReference>
<comment type="function">
    <text evidence="14">ATP-binding RNA helicase involved in translation initiation. Remodels RNA in response to ADP and ATP concentrations by facilitating disruption, but also formation of RNA duplexes.</text>
</comment>
<evidence type="ECO:0000256" key="15">
    <source>
        <dbReference type="ARBA" id="ARBA00047984"/>
    </source>
</evidence>
<dbReference type="PROSITE" id="PS50199">
    <property type="entry name" value="ZF_RANBP2_2"/>
    <property type="match status" value="2"/>
</dbReference>
<evidence type="ECO:0000256" key="18">
    <source>
        <dbReference type="SAM" id="MobiDB-lite"/>
    </source>
</evidence>
<proteinExistence type="inferred from homology"/>
<keyword evidence="4" id="KW-0547">Nucleotide-binding</keyword>
<keyword evidence="2" id="KW-0396">Initiation factor</keyword>
<dbReference type="Pfam" id="PF00271">
    <property type="entry name" value="Helicase_C"/>
    <property type="match status" value="1"/>
</dbReference>
<evidence type="ECO:0000256" key="3">
    <source>
        <dbReference type="ARBA" id="ARBA00022723"/>
    </source>
</evidence>
<evidence type="ECO:0000256" key="13">
    <source>
        <dbReference type="ARBA" id="ARBA00024405"/>
    </source>
</evidence>
<dbReference type="InterPro" id="IPR001650">
    <property type="entry name" value="Helicase_C-like"/>
</dbReference>
<dbReference type="Proteomes" id="UP000612746">
    <property type="component" value="Unassembled WGS sequence"/>
</dbReference>
<keyword evidence="9" id="KW-0067">ATP-binding</keyword>